<evidence type="ECO:0000313" key="3">
    <source>
        <dbReference type="Proteomes" id="UP001371456"/>
    </source>
</evidence>
<reference evidence="2 3" key="1">
    <citation type="submission" date="2024-02" db="EMBL/GenBank/DDBJ databases">
        <title>de novo genome assembly of Solanum bulbocastanum strain 11H21.</title>
        <authorList>
            <person name="Hosaka A.J."/>
        </authorList>
    </citation>
    <scope>NUCLEOTIDE SEQUENCE [LARGE SCALE GENOMIC DNA]</scope>
    <source>
        <tissue evidence="2">Young leaves</tissue>
    </source>
</reference>
<feature type="region of interest" description="Disordered" evidence="1">
    <location>
        <begin position="1"/>
        <end position="62"/>
    </location>
</feature>
<sequence>MFADKPTQAISDDIPEFEDFSSKPPDQIVRRSRHGSAGPSSDPKEKKDFSKIEGVKKYMTEY</sequence>
<protein>
    <submittedName>
        <fullName evidence="2">Uncharacterized protein</fullName>
    </submittedName>
</protein>
<comment type="caution">
    <text evidence="2">The sequence shown here is derived from an EMBL/GenBank/DDBJ whole genome shotgun (WGS) entry which is preliminary data.</text>
</comment>
<dbReference type="AlphaFoldDB" id="A0AAN8YNI7"/>
<organism evidence="2 3">
    <name type="scientific">Solanum bulbocastanum</name>
    <name type="common">Wild potato</name>
    <dbReference type="NCBI Taxonomy" id="147425"/>
    <lineage>
        <taxon>Eukaryota</taxon>
        <taxon>Viridiplantae</taxon>
        <taxon>Streptophyta</taxon>
        <taxon>Embryophyta</taxon>
        <taxon>Tracheophyta</taxon>
        <taxon>Spermatophyta</taxon>
        <taxon>Magnoliopsida</taxon>
        <taxon>eudicotyledons</taxon>
        <taxon>Gunneridae</taxon>
        <taxon>Pentapetalae</taxon>
        <taxon>asterids</taxon>
        <taxon>lamiids</taxon>
        <taxon>Solanales</taxon>
        <taxon>Solanaceae</taxon>
        <taxon>Solanoideae</taxon>
        <taxon>Solaneae</taxon>
        <taxon>Solanum</taxon>
    </lineage>
</organism>
<keyword evidence="3" id="KW-1185">Reference proteome</keyword>
<accession>A0AAN8YNI7</accession>
<name>A0AAN8YNI7_SOLBU</name>
<gene>
    <name evidence="2" type="ORF">RDI58_001887</name>
</gene>
<proteinExistence type="predicted"/>
<evidence type="ECO:0000256" key="1">
    <source>
        <dbReference type="SAM" id="MobiDB-lite"/>
    </source>
</evidence>
<evidence type="ECO:0000313" key="2">
    <source>
        <dbReference type="EMBL" id="KAK6804103.1"/>
    </source>
</evidence>
<dbReference type="Proteomes" id="UP001371456">
    <property type="component" value="Unassembled WGS sequence"/>
</dbReference>
<dbReference type="EMBL" id="JBANQN010000001">
    <property type="protein sequence ID" value="KAK6804103.1"/>
    <property type="molecule type" value="Genomic_DNA"/>
</dbReference>
<feature type="compositionally biased region" description="Basic and acidic residues" evidence="1">
    <location>
        <begin position="42"/>
        <end position="62"/>
    </location>
</feature>